<dbReference type="AlphaFoldDB" id="A0A840TZR8"/>
<evidence type="ECO:0000313" key="1">
    <source>
        <dbReference type="EMBL" id="MBB5287132.1"/>
    </source>
</evidence>
<gene>
    <name evidence="1" type="ORF">HNQ92_005294</name>
</gene>
<keyword evidence="2" id="KW-1185">Reference proteome</keyword>
<name>A0A840TZR8_9BACT</name>
<dbReference type="EMBL" id="JACHGF010000014">
    <property type="protein sequence ID" value="MBB5287132.1"/>
    <property type="molecule type" value="Genomic_DNA"/>
</dbReference>
<accession>A0A840TZR8</accession>
<dbReference type="Proteomes" id="UP000557307">
    <property type="component" value="Unassembled WGS sequence"/>
</dbReference>
<organism evidence="1 2">
    <name type="scientific">Rhabdobacter roseus</name>
    <dbReference type="NCBI Taxonomy" id="1655419"/>
    <lineage>
        <taxon>Bacteria</taxon>
        <taxon>Pseudomonadati</taxon>
        <taxon>Bacteroidota</taxon>
        <taxon>Cytophagia</taxon>
        <taxon>Cytophagales</taxon>
        <taxon>Cytophagaceae</taxon>
        <taxon>Rhabdobacter</taxon>
    </lineage>
</organism>
<dbReference type="RefSeq" id="WP_184178932.1">
    <property type="nucleotide sequence ID" value="NZ_JACHGF010000014.1"/>
</dbReference>
<reference evidence="1 2" key="1">
    <citation type="submission" date="2020-08" db="EMBL/GenBank/DDBJ databases">
        <title>Genomic Encyclopedia of Type Strains, Phase IV (KMG-IV): sequencing the most valuable type-strain genomes for metagenomic binning, comparative biology and taxonomic classification.</title>
        <authorList>
            <person name="Goeker M."/>
        </authorList>
    </citation>
    <scope>NUCLEOTIDE SEQUENCE [LARGE SCALE GENOMIC DNA]</scope>
    <source>
        <strain evidence="1 2">DSM 105074</strain>
    </source>
</reference>
<evidence type="ECO:0000313" key="2">
    <source>
        <dbReference type="Proteomes" id="UP000557307"/>
    </source>
</evidence>
<proteinExistence type="predicted"/>
<comment type="caution">
    <text evidence="1">The sequence shown here is derived from an EMBL/GenBank/DDBJ whole genome shotgun (WGS) entry which is preliminary data.</text>
</comment>
<protein>
    <submittedName>
        <fullName evidence="1">Uncharacterized protein</fullName>
    </submittedName>
</protein>
<sequence length="61" mass="6552">MYKVADNAAGHVFVNGTTRSLESCTQEDLAVLHQNGDSRVQLVKAVLSQVEPTGVPEKKGK</sequence>